<gene>
    <name evidence="1" type="ordered locus">STM14_0599</name>
</gene>
<protein>
    <recommendedName>
        <fullName evidence="3">Mammalian defensins domain-containing protein</fullName>
    </recommendedName>
</protein>
<dbReference type="Proteomes" id="UP000002695">
    <property type="component" value="Chromosome"/>
</dbReference>
<accession>A0A0F6AXZ4</accession>
<reference evidence="1 2" key="1">
    <citation type="journal article" date="2010" name="J. Bacteriol.">
        <title>Short-term signatures of evolutionary change in the Salmonella enterica serovar typhimurium 14028 genome.</title>
        <authorList>
            <person name="Jarvik T."/>
            <person name="Smillie C."/>
            <person name="Groisman E.A."/>
            <person name="Ochman H."/>
        </authorList>
    </citation>
    <scope>NUCLEOTIDE SEQUENCE [LARGE SCALE GENOMIC DNA]</scope>
    <source>
        <strain evidence="2">14028s / SGSC 2262</strain>
    </source>
</reference>
<evidence type="ECO:0008006" key="3">
    <source>
        <dbReference type="Google" id="ProtNLM"/>
    </source>
</evidence>
<proteinExistence type="predicted"/>
<evidence type="ECO:0000313" key="1">
    <source>
        <dbReference type="EMBL" id="ACY87116.1"/>
    </source>
</evidence>
<keyword evidence="2" id="KW-1185">Reference proteome</keyword>
<dbReference type="KEGG" id="seo:STM14_0599"/>
<dbReference type="AlphaFoldDB" id="A0A0F6AXZ4"/>
<dbReference type="EMBL" id="CP001363">
    <property type="protein sequence ID" value="ACY87116.1"/>
    <property type="molecule type" value="Genomic_DNA"/>
</dbReference>
<name>A0A0F6AXZ4_SALT1</name>
<evidence type="ECO:0000313" key="2">
    <source>
        <dbReference type="Proteomes" id="UP000002695"/>
    </source>
</evidence>
<sequence length="34" mass="4034">MYEAGAQACVRREWRKGKCRIRGLNANIRQRKTL</sequence>
<dbReference type="HOGENOM" id="CLU_3375860_0_0_6"/>
<organism evidence="1 2">
    <name type="scientific">Salmonella typhimurium (strain 14028s / SGSC 2262)</name>
    <dbReference type="NCBI Taxonomy" id="588858"/>
    <lineage>
        <taxon>Bacteria</taxon>
        <taxon>Pseudomonadati</taxon>
        <taxon>Pseudomonadota</taxon>
        <taxon>Gammaproteobacteria</taxon>
        <taxon>Enterobacterales</taxon>
        <taxon>Enterobacteriaceae</taxon>
        <taxon>Salmonella</taxon>
    </lineage>
</organism>